<dbReference type="EMBL" id="HG937693">
    <property type="protein sequence ID" value="CDP35704.1"/>
    <property type="molecule type" value="Genomic_DNA"/>
</dbReference>
<feature type="domain" description="C2H2-type" evidence="9">
    <location>
        <begin position="31"/>
        <end position="58"/>
    </location>
</feature>
<organism evidence="10">
    <name type="scientific">Blastobotrys adeninivorans</name>
    <name type="common">Yeast</name>
    <name type="synonym">Arxula adeninivorans</name>
    <dbReference type="NCBI Taxonomy" id="409370"/>
    <lineage>
        <taxon>Eukaryota</taxon>
        <taxon>Fungi</taxon>
        <taxon>Dikarya</taxon>
        <taxon>Ascomycota</taxon>
        <taxon>Saccharomycotina</taxon>
        <taxon>Dipodascomycetes</taxon>
        <taxon>Dipodascales</taxon>
        <taxon>Trichomonascaceae</taxon>
        <taxon>Blastobotrys</taxon>
    </lineage>
</organism>
<reference evidence="10" key="1">
    <citation type="submission" date="2014-02" db="EMBL/GenBank/DDBJ databases">
        <authorList>
            <person name="Genoscope - CEA"/>
        </authorList>
    </citation>
    <scope>NUCLEOTIDE SEQUENCE</scope>
    <source>
        <strain evidence="10">LS3</strain>
    </source>
</reference>
<dbReference type="AlphaFoldDB" id="A0A060T4K9"/>
<evidence type="ECO:0000256" key="6">
    <source>
        <dbReference type="ARBA" id="ARBA00023242"/>
    </source>
</evidence>
<dbReference type="InterPro" id="IPR001138">
    <property type="entry name" value="Zn2Cys6_DnaBD"/>
</dbReference>
<dbReference type="PANTHER" id="PTHR47660:SF2">
    <property type="entry name" value="TRANSCRIPTION FACTOR WITH C2H2 AND ZN(2)-CYS(6) DNA BINDING DOMAIN (EUROFUNG)"/>
    <property type="match status" value="1"/>
</dbReference>
<gene>
    <name evidence="10" type="ORF">GNLVRS02_ARAD1C41536g</name>
</gene>
<dbReference type="PROSITE" id="PS50157">
    <property type="entry name" value="ZINC_FINGER_C2H2_2"/>
    <property type="match status" value="2"/>
</dbReference>
<dbReference type="GO" id="GO:0003677">
    <property type="term" value="F:DNA binding"/>
    <property type="evidence" value="ECO:0007669"/>
    <property type="project" value="InterPro"/>
</dbReference>
<dbReference type="SUPFAM" id="SSF57701">
    <property type="entry name" value="Zn2/Cys6 DNA-binding domain"/>
    <property type="match status" value="1"/>
</dbReference>
<evidence type="ECO:0000256" key="4">
    <source>
        <dbReference type="ARBA" id="ARBA00023015"/>
    </source>
</evidence>
<name>A0A060T4K9_BLAAD</name>
<keyword evidence="8" id="KW-1133">Transmembrane helix</keyword>
<dbReference type="SMART" id="SM00355">
    <property type="entry name" value="ZnF_C2H2"/>
    <property type="match status" value="2"/>
</dbReference>
<evidence type="ECO:0000256" key="8">
    <source>
        <dbReference type="SAM" id="Phobius"/>
    </source>
</evidence>
<evidence type="ECO:0000256" key="7">
    <source>
        <dbReference type="PROSITE-ProRule" id="PRU00042"/>
    </source>
</evidence>
<sequence>MKFKCTVCDYEFSRKEHRDRHVRSHNSERPYECNECGKGFARQDILSRHLKSHSSLNSKKRIMVEPRCNSACRACANSKQRCSRSSDQDGDKCDRCKSKGLECVVPSKRHARASEESDSPEYNRLLCEESAILDEPECAILESPVKDMSSSSTNYLSLTPITTPESDPSSLQFANNIINSFDDLNTLFTSLDSNFGFGGMDDFSFLFMDQTEQQPANDPVVESELLIKEGDSTVSFPETSRAFKRSSFVWHNPEPDASMLRVSSMLQGSGPHTPLPISLSPNFRVTENKRDSLLVYMSQASQEGSAFIRLPGADTLSLLVNTYFHHFQFSYPLIHMGTFNPDECPNLLLLAIVSAGATWYGHKDEYMTELGLSLLELTRKCLVRIYEVDNSSIRQLHVQQASLINYISLSWTGVNRNLEIAEAFACTITAMIRRGDTFTGHKYRTLESIMSEKLTTEEKWKVWAKQESRKAMAFTLYSWSSQLSLTYRIPETVIFSELELPVPHDEKLWVAQSAEEWAKEVGELSQSPTYKRDTPFLAFVANTLIAHSSLSKKTGEAVLTQMLVPSLAAVAKSMVAEYRQSRDVRDQIMTPHQEYLQQTTRECLLSLRQAEIESTLESVKEYCHKYVGGKELINMLFVEQCYQALFCPMGDVLKLVGRDDEMEMKRALPRLIKWYHSDDGRHAVWHAGQIVRIAELMIKSHVICMALPVILFHSAAVLWAFGVVDKLLKKAGKVSTTTNGVVVNGNLTRREMLNSQAFALECGNEKVSLAEPGKVISVIRSITEKMDWGNHLVDDMVQLLRALEACS</sequence>
<evidence type="ECO:0000256" key="3">
    <source>
        <dbReference type="ARBA" id="ARBA00022833"/>
    </source>
</evidence>
<keyword evidence="5" id="KW-0804">Transcription</keyword>
<dbReference type="PhylomeDB" id="A0A060T4K9"/>
<keyword evidence="4" id="KW-0805">Transcription regulation</keyword>
<evidence type="ECO:0000256" key="2">
    <source>
        <dbReference type="ARBA" id="ARBA00022771"/>
    </source>
</evidence>
<dbReference type="Pfam" id="PF00096">
    <property type="entry name" value="zf-C2H2"/>
    <property type="match status" value="1"/>
</dbReference>
<evidence type="ECO:0000256" key="1">
    <source>
        <dbReference type="ARBA" id="ARBA00022723"/>
    </source>
</evidence>
<dbReference type="GO" id="GO:0000981">
    <property type="term" value="F:DNA-binding transcription factor activity, RNA polymerase II-specific"/>
    <property type="evidence" value="ECO:0007669"/>
    <property type="project" value="InterPro"/>
</dbReference>
<dbReference type="FunFam" id="3.30.160.60:FF:002343">
    <property type="entry name" value="Zinc finger protein 33A"/>
    <property type="match status" value="1"/>
</dbReference>
<feature type="transmembrane region" description="Helical" evidence="8">
    <location>
        <begin position="705"/>
        <end position="724"/>
    </location>
</feature>
<keyword evidence="8" id="KW-0812">Transmembrane</keyword>
<dbReference type="InterPro" id="IPR036236">
    <property type="entry name" value="Znf_C2H2_sf"/>
</dbReference>
<dbReference type="CDD" id="cd00067">
    <property type="entry name" value="GAL4"/>
    <property type="match status" value="1"/>
</dbReference>
<dbReference type="Pfam" id="PF04082">
    <property type="entry name" value="Fungal_trans"/>
    <property type="match status" value="1"/>
</dbReference>
<dbReference type="GO" id="GO:0006351">
    <property type="term" value="P:DNA-templated transcription"/>
    <property type="evidence" value="ECO:0007669"/>
    <property type="project" value="InterPro"/>
</dbReference>
<dbReference type="Gene3D" id="3.30.160.60">
    <property type="entry name" value="Classic Zinc Finger"/>
    <property type="match status" value="2"/>
</dbReference>
<feature type="domain" description="C2H2-type" evidence="9">
    <location>
        <begin position="3"/>
        <end position="30"/>
    </location>
</feature>
<keyword evidence="6" id="KW-0539">Nucleus</keyword>
<dbReference type="PROSITE" id="PS00028">
    <property type="entry name" value="ZINC_FINGER_C2H2_1"/>
    <property type="match status" value="2"/>
</dbReference>
<keyword evidence="3" id="KW-0862">Zinc</keyword>
<dbReference type="InterPro" id="IPR007219">
    <property type="entry name" value="XnlR_reg_dom"/>
</dbReference>
<dbReference type="InterPro" id="IPR013087">
    <property type="entry name" value="Znf_C2H2_type"/>
</dbReference>
<proteinExistence type="predicted"/>
<dbReference type="InterPro" id="IPR036864">
    <property type="entry name" value="Zn2-C6_fun-type_DNA-bd_sf"/>
</dbReference>
<accession>A0A060T4K9</accession>
<keyword evidence="1" id="KW-0479">Metal-binding</keyword>
<dbReference type="SUPFAM" id="SSF57667">
    <property type="entry name" value="beta-beta-alpha zinc fingers"/>
    <property type="match status" value="1"/>
</dbReference>
<dbReference type="PANTHER" id="PTHR47660">
    <property type="entry name" value="TRANSCRIPTION FACTOR WITH C2H2 AND ZN(2)-CYS(6) DNA BINDING DOMAIN (EUROFUNG)-RELATED-RELATED"/>
    <property type="match status" value="1"/>
</dbReference>
<keyword evidence="2 7" id="KW-0863">Zinc-finger</keyword>
<dbReference type="PROSITE" id="PS00463">
    <property type="entry name" value="ZN2_CY6_FUNGAL_1"/>
    <property type="match status" value="1"/>
</dbReference>
<evidence type="ECO:0000256" key="5">
    <source>
        <dbReference type="ARBA" id="ARBA00023163"/>
    </source>
</evidence>
<keyword evidence="8" id="KW-0472">Membrane</keyword>
<dbReference type="GO" id="GO:0008270">
    <property type="term" value="F:zinc ion binding"/>
    <property type="evidence" value="ECO:0007669"/>
    <property type="project" value="UniProtKB-KW"/>
</dbReference>
<evidence type="ECO:0000313" key="10">
    <source>
        <dbReference type="EMBL" id="CDP35704.1"/>
    </source>
</evidence>
<reference evidence="10" key="2">
    <citation type="submission" date="2014-06" db="EMBL/GenBank/DDBJ databases">
        <title>The complete genome of Blastobotrys (Arxula) adeninivorans LS3 - a yeast of biotechnological interest.</title>
        <authorList>
            <person name="Kunze G."/>
            <person name="Gaillardin C."/>
            <person name="Czernicka M."/>
            <person name="Durrens P."/>
            <person name="Martin T."/>
            <person name="Boer E."/>
            <person name="Gabaldon T."/>
            <person name="Cruz J."/>
            <person name="Talla E."/>
            <person name="Marck C."/>
            <person name="Goffeau A."/>
            <person name="Barbe V."/>
            <person name="Baret P."/>
            <person name="Baronian K."/>
            <person name="Beier S."/>
            <person name="Bleykasten C."/>
            <person name="Bode R."/>
            <person name="Casaregola S."/>
            <person name="Despons L."/>
            <person name="Fairhead C."/>
            <person name="Giersberg M."/>
            <person name="Gierski P."/>
            <person name="Hahnel U."/>
            <person name="Hartmann A."/>
            <person name="Jankowska D."/>
            <person name="Jubin C."/>
            <person name="Jung P."/>
            <person name="Lafontaine I."/>
            <person name="Leh-Louis V."/>
            <person name="Lemaire M."/>
            <person name="Marcet-Houben M."/>
            <person name="Mascher M."/>
            <person name="Morel G."/>
            <person name="Richard G.-F."/>
            <person name="Riechen J."/>
            <person name="Sacerdot C."/>
            <person name="Sarkar A."/>
            <person name="Savel G."/>
            <person name="Schacherer J."/>
            <person name="Sherman D."/>
            <person name="Straub M.-L."/>
            <person name="Stein N."/>
            <person name="Thierry A."/>
            <person name="Trautwein-Schult A."/>
            <person name="Westhof E."/>
            <person name="Worch S."/>
            <person name="Dujon B."/>
            <person name="Souciet J.-L."/>
            <person name="Wincker P."/>
            <person name="Scholz U."/>
            <person name="Neuveglise N."/>
        </authorList>
    </citation>
    <scope>NUCLEOTIDE SEQUENCE</scope>
    <source>
        <strain evidence="10">LS3</strain>
    </source>
</reference>
<evidence type="ECO:0000259" key="9">
    <source>
        <dbReference type="PROSITE" id="PS50157"/>
    </source>
</evidence>
<protein>
    <submittedName>
        <fullName evidence="10">ARAD1C41536p</fullName>
    </submittedName>
</protein>
<dbReference type="CDD" id="cd12148">
    <property type="entry name" value="fungal_TF_MHR"/>
    <property type="match status" value="1"/>
</dbReference>